<dbReference type="PANTHER" id="PTHR18866:SF33">
    <property type="entry name" value="METHYLCROTONOYL-COA CARBOXYLASE SUBUNIT ALPHA, MITOCHONDRIAL-RELATED"/>
    <property type="match status" value="1"/>
</dbReference>
<keyword evidence="5" id="KW-0092">Biotin</keyword>
<feature type="domain" description="Biotin carboxylation" evidence="8">
    <location>
        <begin position="1"/>
        <end position="444"/>
    </location>
</feature>
<accession>A0A660C5M6</accession>
<evidence type="ECO:0000256" key="4">
    <source>
        <dbReference type="ARBA" id="ARBA00022840"/>
    </source>
</evidence>
<proteinExistence type="predicted"/>
<dbReference type="InterPro" id="IPR005479">
    <property type="entry name" value="CPAse_ATP-bd"/>
</dbReference>
<evidence type="ECO:0000256" key="1">
    <source>
        <dbReference type="ARBA" id="ARBA00013263"/>
    </source>
</evidence>
<dbReference type="GO" id="GO:0005524">
    <property type="term" value="F:ATP binding"/>
    <property type="evidence" value="ECO:0007669"/>
    <property type="project" value="UniProtKB-UniRule"/>
</dbReference>
<dbReference type="FunFam" id="3.30.1490.20:FF:000003">
    <property type="entry name" value="acetyl-CoA carboxylase isoform X1"/>
    <property type="match status" value="1"/>
</dbReference>
<dbReference type="InterPro" id="IPR005482">
    <property type="entry name" value="Biotin_COase_C"/>
</dbReference>
<keyword evidence="4 6" id="KW-0067">ATP-binding</keyword>
<evidence type="ECO:0000256" key="5">
    <source>
        <dbReference type="ARBA" id="ARBA00023267"/>
    </source>
</evidence>
<dbReference type="AlphaFoldDB" id="A0A660C5M6"/>
<dbReference type="NCBIfam" id="NF006367">
    <property type="entry name" value="PRK08591.1"/>
    <property type="match status" value="1"/>
</dbReference>
<dbReference type="InterPro" id="IPR050856">
    <property type="entry name" value="Biotin_carboxylase_complex"/>
</dbReference>
<evidence type="ECO:0000256" key="2">
    <source>
        <dbReference type="ARBA" id="ARBA00022598"/>
    </source>
</evidence>
<dbReference type="SUPFAM" id="SSF51246">
    <property type="entry name" value="Rudiment single hybrid motif"/>
    <property type="match status" value="1"/>
</dbReference>
<keyword evidence="10" id="KW-1185">Reference proteome</keyword>
<name>A0A660C5M6_9PSEU</name>
<sequence length="447" mass="47120">MRRVLVANRGEIAVRIIRAAHAAGLETVAVYSDADEHGRWVQLADTAVHIGKSAAAKSYLNSAALVEAARSTGADAVHPGYGFLSERAGAAKEFADAGLTFVGPAVSTIETMGDKAAAREAARRAGVPVVPGSGPVGDVDEALAAADDVGYPVLLKAAAGGGGRGIRPVASAAELAEALPAAQAEARAAFSDDTVYLEWAIDGARHIEVQILADTAGTVVHTFERDCSVQRRRQKLIEEAPAPGLPARTRADINDAAVRLARQVGYLGAGTVEFLLTPSGEFFFIEMNTRIQVEHPISEAITGVDLVSEQLRIAAGEPISFGQDEVGIRGAAVELRINAEDPDNRFQPTPGTLTRLDLPGGPGVRVDTGFVAGDRISPFYDSMIAKVICSGPDRDTALARARQALAELRVEGVPTTVSVHRRLLDEPDVRAGAVHTRWLEELMPETL</sequence>
<dbReference type="GO" id="GO:0046872">
    <property type="term" value="F:metal ion binding"/>
    <property type="evidence" value="ECO:0007669"/>
    <property type="project" value="InterPro"/>
</dbReference>
<dbReference type="InterPro" id="IPR005481">
    <property type="entry name" value="BC-like_N"/>
</dbReference>
<protein>
    <recommendedName>
        <fullName evidence="1">biotin carboxylase</fullName>
        <ecNumber evidence="1">6.3.4.14</ecNumber>
    </recommendedName>
</protein>
<dbReference type="PANTHER" id="PTHR18866">
    <property type="entry name" value="CARBOXYLASE:PYRUVATE/ACETYL-COA/PROPIONYL-COA CARBOXYLASE"/>
    <property type="match status" value="1"/>
</dbReference>
<reference evidence="9 10" key="1">
    <citation type="submission" date="2019-07" db="EMBL/GenBank/DDBJ databases">
        <title>R&amp;d 2014.</title>
        <authorList>
            <person name="Klenk H.-P."/>
        </authorList>
    </citation>
    <scope>NUCLEOTIDE SEQUENCE [LARGE SCALE GENOMIC DNA]</scope>
    <source>
        <strain evidence="9 10">DSM 43194</strain>
    </source>
</reference>
<dbReference type="PROSITE" id="PS00867">
    <property type="entry name" value="CPSASE_2"/>
    <property type="match status" value="1"/>
</dbReference>
<comment type="caution">
    <text evidence="9">The sequence shown here is derived from an EMBL/GenBank/DDBJ whole genome shotgun (WGS) entry which is preliminary data.</text>
</comment>
<feature type="domain" description="ATP-grasp" evidence="7">
    <location>
        <begin position="119"/>
        <end position="315"/>
    </location>
</feature>
<dbReference type="InterPro" id="IPR011761">
    <property type="entry name" value="ATP-grasp"/>
</dbReference>
<dbReference type="PROSITE" id="PS50979">
    <property type="entry name" value="BC"/>
    <property type="match status" value="1"/>
</dbReference>
<evidence type="ECO:0000259" key="8">
    <source>
        <dbReference type="PROSITE" id="PS50979"/>
    </source>
</evidence>
<keyword evidence="2" id="KW-0436">Ligase</keyword>
<dbReference type="Pfam" id="PF02785">
    <property type="entry name" value="Biotin_carb_C"/>
    <property type="match status" value="1"/>
</dbReference>
<evidence type="ECO:0000256" key="6">
    <source>
        <dbReference type="PROSITE-ProRule" id="PRU00409"/>
    </source>
</evidence>
<evidence type="ECO:0000256" key="3">
    <source>
        <dbReference type="ARBA" id="ARBA00022741"/>
    </source>
</evidence>
<dbReference type="GO" id="GO:0004075">
    <property type="term" value="F:biotin carboxylase activity"/>
    <property type="evidence" value="ECO:0007669"/>
    <property type="project" value="UniProtKB-EC"/>
</dbReference>
<dbReference type="SUPFAM" id="SSF52440">
    <property type="entry name" value="PreATP-grasp domain"/>
    <property type="match status" value="1"/>
</dbReference>
<dbReference type="Pfam" id="PF02786">
    <property type="entry name" value="CPSase_L_D2"/>
    <property type="match status" value="1"/>
</dbReference>
<gene>
    <name evidence="9" type="ORF">JD82_00619</name>
</gene>
<dbReference type="FunFam" id="3.40.50.20:FF:000010">
    <property type="entry name" value="Propionyl-CoA carboxylase subunit alpha"/>
    <property type="match status" value="1"/>
</dbReference>
<dbReference type="Proteomes" id="UP000317303">
    <property type="component" value="Unassembled WGS sequence"/>
</dbReference>
<dbReference type="Pfam" id="PF00289">
    <property type="entry name" value="Biotin_carb_N"/>
    <property type="match status" value="1"/>
</dbReference>
<dbReference type="EC" id="6.3.4.14" evidence="1"/>
<evidence type="ECO:0000313" key="10">
    <source>
        <dbReference type="Proteomes" id="UP000317303"/>
    </source>
</evidence>
<keyword evidence="3 6" id="KW-0547">Nucleotide-binding</keyword>
<evidence type="ECO:0000259" key="7">
    <source>
        <dbReference type="PROSITE" id="PS50975"/>
    </source>
</evidence>
<dbReference type="SMART" id="SM00878">
    <property type="entry name" value="Biotin_carb_C"/>
    <property type="match status" value="1"/>
</dbReference>
<dbReference type="InterPro" id="IPR011764">
    <property type="entry name" value="Biotin_carboxylation_dom"/>
</dbReference>
<dbReference type="PROSITE" id="PS50975">
    <property type="entry name" value="ATP_GRASP"/>
    <property type="match status" value="1"/>
</dbReference>
<dbReference type="EMBL" id="VLJV01000001">
    <property type="protein sequence ID" value="TWH18798.1"/>
    <property type="molecule type" value="Genomic_DNA"/>
</dbReference>
<dbReference type="InterPro" id="IPR011054">
    <property type="entry name" value="Rudment_hybrid_motif"/>
</dbReference>
<dbReference type="SUPFAM" id="SSF56059">
    <property type="entry name" value="Glutathione synthetase ATP-binding domain-like"/>
    <property type="match status" value="1"/>
</dbReference>
<evidence type="ECO:0000313" key="9">
    <source>
        <dbReference type="EMBL" id="TWH18798.1"/>
    </source>
</evidence>
<dbReference type="PROSITE" id="PS00866">
    <property type="entry name" value="CPSASE_1"/>
    <property type="match status" value="1"/>
</dbReference>
<dbReference type="Gene3D" id="3.30.470.20">
    <property type="entry name" value="ATP-grasp fold, B domain"/>
    <property type="match status" value="1"/>
</dbReference>
<dbReference type="OrthoDB" id="4435847at2"/>
<organism evidence="9 10">
    <name type="scientific">Prauserella rugosa</name>
    <dbReference type="NCBI Taxonomy" id="43354"/>
    <lineage>
        <taxon>Bacteria</taxon>
        <taxon>Bacillati</taxon>
        <taxon>Actinomycetota</taxon>
        <taxon>Actinomycetes</taxon>
        <taxon>Pseudonocardiales</taxon>
        <taxon>Pseudonocardiaceae</taxon>
        <taxon>Prauserella</taxon>
    </lineage>
</organism>
<dbReference type="RefSeq" id="WP_030531927.1">
    <property type="nucleotide sequence ID" value="NZ_JOIJ01000006.1"/>
</dbReference>
<dbReference type="InterPro" id="IPR016185">
    <property type="entry name" value="PreATP-grasp_dom_sf"/>
</dbReference>